<dbReference type="GO" id="GO:0005886">
    <property type="term" value="C:plasma membrane"/>
    <property type="evidence" value="ECO:0007669"/>
    <property type="project" value="UniProtKB-SubCell"/>
</dbReference>
<feature type="transmembrane region" description="Helical" evidence="14">
    <location>
        <begin position="312"/>
        <end position="337"/>
    </location>
</feature>
<evidence type="ECO:0000256" key="9">
    <source>
        <dbReference type="ARBA" id="ARBA00023065"/>
    </source>
</evidence>
<feature type="transmembrane region" description="Helical" evidence="14">
    <location>
        <begin position="128"/>
        <end position="149"/>
    </location>
</feature>
<dbReference type="GO" id="GO:0005298">
    <property type="term" value="F:proline:sodium symporter activity"/>
    <property type="evidence" value="ECO:0007669"/>
    <property type="project" value="UniProtKB-UniRule"/>
</dbReference>
<proteinExistence type="inferred from homology"/>
<feature type="transmembrane region" description="Helical" evidence="14">
    <location>
        <begin position="283"/>
        <end position="306"/>
    </location>
</feature>
<comment type="function">
    <text evidence="14">Catalyzes the sodium-dependent uptake of extracellular L-proline.</text>
</comment>
<keyword evidence="7 14" id="KW-1133">Transmembrane helix</keyword>
<dbReference type="InterPro" id="IPR001734">
    <property type="entry name" value="Na/solute_symporter"/>
</dbReference>
<dbReference type="RefSeq" id="WP_203365306.1">
    <property type="nucleotide sequence ID" value="NZ_WSFT01000016.1"/>
</dbReference>
<dbReference type="GO" id="GO:0031402">
    <property type="term" value="F:sodium ion binding"/>
    <property type="evidence" value="ECO:0007669"/>
    <property type="project" value="UniProtKB-UniRule"/>
</dbReference>
<dbReference type="InterPro" id="IPR018212">
    <property type="entry name" value="Na/solute_symporter_CS"/>
</dbReference>
<keyword evidence="11 14" id="KW-0739">Sodium transport</keyword>
<keyword evidence="3 14" id="KW-0813">Transport</keyword>
<keyword evidence="10 14" id="KW-0472">Membrane</keyword>
<dbReference type="Gene3D" id="1.20.1730.10">
    <property type="entry name" value="Sodium/glucose cotransporter"/>
    <property type="match status" value="1"/>
</dbReference>
<feature type="transmembrane region" description="Helical" evidence="14">
    <location>
        <begin position="7"/>
        <end position="28"/>
    </location>
</feature>
<evidence type="ECO:0000256" key="6">
    <source>
        <dbReference type="ARBA" id="ARBA00022847"/>
    </source>
</evidence>
<dbReference type="InterPro" id="IPR038377">
    <property type="entry name" value="Na/Glc_symporter_sf"/>
</dbReference>
<feature type="transmembrane region" description="Helical" evidence="14">
    <location>
        <begin position="428"/>
        <end position="444"/>
    </location>
</feature>
<evidence type="ECO:0000313" key="15">
    <source>
        <dbReference type="EMBL" id="MBS4537375.1"/>
    </source>
</evidence>
<dbReference type="InterPro" id="IPR011851">
    <property type="entry name" value="Na/Pro_symporter"/>
</dbReference>
<feature type="transmembrane region" description="Helical" evidence="14">
    <location>
        <begin position="67"/>
        <end position="91"/>
    </location>
</feature>
<dbReference type="CDD" id="cd11475">
    <property type="entry name" value="SLC5sbd_PutP"/>
    <property type="match status" value="1"/>
</dbReference>
<sequence length="493" mass="52515">MLEGNLAILVAFVLYLGVMLGIGIYYYMKTADLSDYVLGGRGLGSWVTAMSAQASDMSAWLLMGLPGAAYLSGLGSLWLALGLGIGTFLNWQFVATRLRKYTEIAGNSLTLSSYFGNRFRDDNNTLRMVSSIIIVFYFAVYTASGFVAGGKLFGTVFGLDYTIALTIGAIVIVGYTFLGGFMAVSTTDFIQGIIMFIAVVVVPIIGISTNGGPSATLDSIRGFNTELLNPLTDAAGNSLGLLVILSSFAWCLGYFGQPHILVRFMAIKSSSQIKTSKRIAMTWVIVSLVAALVVGMVGRIIIPGVLGDSEQVFMVLIDGLLPSIVAGVFLAAVLAAIMSTADSQLLVTASAFSEDLYKPLINKNASQKQLLMVSRITVLAIAIIAYIIALNPNSSVLDIVSNAWAGFGSAFGPVVLFSLFWKRMTKTSAVAGMIVGGATVFIWGKLTGGIFELYEMVPAFFLACIIIVIVSLLGKEPSQEIQDEFDSIAKSKV</sequence>
<dbReference type="PROSITE" id="PS00456">
    <property type="entry name" value="NA_SOLUT_SYMP_1"/>
    <property type="match status" value="1"/>
</dbReference>
<evidence type="ECO:0000256" key="7">
    <source>
        <dbReference type="ARBA" id="ARBA00022989"/>
    </source>
</evidence>
<comment type="subcellular location">
    <subcellularLocation>
        <location evidence="1 14">Cell membrane</location>
        <topology evidence="1 14">Multi-pass membrane protein</topology>
    </subcellularLocation>
</comment>
<evidence type="ECO:0000256" key="4">
    <source>
        <dbReference type="ARBA" id="ARBA00022475"/>
    </source>
</evidence>
<keyword evidence="9 14" id="KW-0406">Ion transport</keyword>
<evidence type="ECO:0000256" key="10">
    <source>
        <dbReference type="ARBA" id="ARBA00023136"/>
    </source>
</evidence>
<feature type="transmembrane region" description="Helical" evidence="14">
    <location>
        <begin position="161"/>
        <end position="182"/>
    </location>
</feature>
<comment type="similarity">
    <text evidence="2 13">Belongs to the sodium:solute symporter (SSF) (TC 2.A.21) family.</text>
</comment>
<comment type="catalytic activity">
    <reaction evidence="12">
        <text>L-proline(in) + Na(+)(in) = L-proline(out) + Na(+)(out)</text>
        <dbReference type="Rhea" id="RHEA:28967"/>
        <dbReference type="ChEBI" id="CHEBI:29101"/>
        <dbReference type="ChEBI" id="CHEBI:60039"/>
    </reaction>
</comment>
<feature type="transmembrane region" description="Helical" evidence="14">
    <location>
        <begin position="189"/>
        <end position="209"/>
    </location>
</feature>
<keyword evidence="8 14" id="KW-0915">Sodium</keyword>
<evidence type="ECO:0000256" key="11">
    <source>
        <dbReference type="ARBA" id="ARBA00023201"/>
    </source>
</evidence>
<comment type="caution">
    <text evidence="15">The sequence shown here is derived from an EMBL/GenBank/DDBJ whole genome shotgun (WGS) entry which is preliminary data.</text>
</comment>
<dbReference type="Proteomes" id="UP000724672">
    <property type="component" value="Unassembled WGS sequence"/>
</dbReference>
<reference evidence="15" key="1">
    <citation type="submission" date="2019-12" db="EMBL/GenBank/DDBJ databases">
        <title>Clostridiaceae gen. nov. sp. nov., isolated from sediment in Xinjiang, China.</title>
        <authorList>
            <person name="Zhang R."/>
        </authorList>
    </citation>
    <scope>NUCLEOTIDE SEQUENCE</scope>
    <source>
        <strain evidence="15">D2Q-11</strain>
    </source>
</reference>
<dbReference type="PANTHER" id="PTHR48086">
    <property type="entry name" value="SODIUM/PROLINE SYMPORTER-RELATED"/>
    <property type="match status" value="1"/>
</dbReference>
<dbReference type="Pfam" id="PF00474">
    <property type="entry name" value="SSF"/>
    <property type="match status" value="1"/>
</dbReference>
<evidence type="ECO:0000256" key="5">
    <source>
        <dbReference type="ARBA" id="ARBA00022692"/>
    </source>
</evidence>
<evidence type="ECO:0000256" key="8">
    <source>
        <dbReference type="ARBA" id="ARBA00023053"/>
    </source>
</evidence>
<dbReference type="EMBL" id="WSFT01000016">
    <property type="protein sequence ID" value="MBS4537375.1"/>
    <property type="molecule type" value="Genomic_DNA"/>
</dbReference>
<evidence type="ECO:0000256" key="13">
    <source>
        <dbReference type="RuleBase" id="RU362091"/>
    </source>
</evidence>
<feature type="transmembrane region" description="Helical" evidence="14">
    <location>
        <begin position="239"/>
        <end position="262"/>
    </location>
</feature>
<feature type="transmembrane region" description="Helical" evidence="14">
    <location>
        <begin position="456"/>
        <end position="474"/>
    </location>
</feature>
<evidence type="ECO:0000256" key="12">
    <source>
        <dbReference type="ARBA" id="ARBA00033708"/>
    </source>
</evidence>
<keyword evidence="16" id="KW-1185">Reference proteome</keyword>
<dbReference type="NCBIfam" id="TIGR00813">
    <property type="entry name" value="sss"/>
    <property type="match status" value="1"/>
</dbReference>
<dbReference type="GO" id="GO:0015824">
    <property type="term" value="P:proline transport"/>
    <property type="evidence" value="ECO:0007669"/>
    <property type="project" value="UniProtKB-UniRule"/>
</dbReference>
<dbReference type="InterPro" id="IPR050277">
    <property type="entry name" value="Sodium:Solute_Symporter"/>
</dbReference>
<accession>A0A942USX9</accession>
<evidence type="ECO:0000313" key="16">
    <source>
        <dbReference type="Proteomes" id="UP000724672"/>
    </source>
</evidence>
<evidence type="ECO:0000256" key="1">
    <source>
        <dbReference type="ARBA" id="ARBA00004651"/>
    </source>
</evidence>
<dbReference type="PROSITE" id="PS50283">
    <property type="entry name" value="NA_SOLUT_SYMP_3"/>
    <property type="match status" value="1"/>
</dbReference>
<evidence type="ECO:0000256" key="3">
    <source>
        <dbReference type="ARBA" id="ARBA00022448"/>
    </source>
</evidence>
<evidence type="ECO:0000256" key="14">
    <source>
        <dbReference type="RuleBase" id="RU366012"/>
    </source>
</evidence>
<dbReference type="PANTHER" id="PTHR48086:SF3">
    <property type="entry name" value="SODIUM_PROLINE SYMPORTER"/>
    <property type="match status" value="1"/>
</dbReference>
<gene>
    <name evidence="15" type="primary">putP</name>
    <name evidence="15" type="ORF">GOQ27_02815</name>
</gene>
<organism evidence="15 16">
    <name type="scientific">Anaeromonas frigoriresistens</name>
    <dbReference type="NCBI Taxonomy" id="2683708"/>
    <lineage>
        <taxon>Bacteria</taxon>
        <taxon>Bacillati</taxon>
        <taxon>Bacillota</taxon>
        <taxon>Tissierellia</taxon>
        <taxon>Tissierellales</taxon>
        <taxon>Thermohalobacteraceae</taxon>
        <taxon>Anaeromonas</taxon>
    </lineage>
</organism>
<feature type="transmembrane region" description="Helical" evidence="14">
    <location>
        <begin position="370"/>
        <end position="389"/>
    </location>
</feature>
<keyword evidence="4 14" id="KW-1003">Cell membrane</keyword>
<evidence type="ECO:0000256" key="2">
    <source>
        <dbReference type="ARBA" id="ARBA00006434"/>
    </source>
</evidence>
<keyword evidence="14" id="KW-0029">Amino-acid transport</keyword>
<protein>
    <recommendedName>
        <fullName evidence="14">Sodium/proline symporter</fullName>
    </recommendedName>
    <alternativeName>
        <fullName evidence="14">Proline permease</fullName>
    </alternativeName>
</protein>
<dbReference type="NCBIfam" id="TIGR02121">
    <property type="entry name" value="Na_Pro_sym"/>
    <property type="match status" value="1"/>
</dbReference>
<name>A0A942USX9_9FIRM</name>
<keyword evidence="5 14" id="KW-0812">Transmembrane</keyword>
<feature type="transmembrane region" description="Helical" evidence="14">
    <location>
        <begin position="401"/>
        <end position="421"/>
    </location>
</feature>
<keyword evidence="6 14" id="KW-0769">Symport</keyword>
<dbReference type="AlphaFoldDB" id="A0A942USX9"/>